<reference evidence="8 9" key="1">
    <citation type="submission" date="2018-03" db="EMBL/GenBank/DDBJ databases">
        <title>Genomic Encyclopedia of Archaeal and Bacterial Type Strains, Phase II (KMG-II): from individual species to whole genera.</title>
        <authorList>
            <person name="Goeker M."/>
        </authorList>
    </citation>
    <scope>NUCLEOTIDE SEQUENCE [LARGE SCALE GENOMIC DNA]</scope>
    <source>
        <strain evidence="8 9">DSM 25328</strain>
    </source>
</reference>
<dbReference type="EMBL" id="PVUF01000003">
    <property type="protein sequence ID" value="PRZ48772.1"/>
    <property type="molecule type" value="Genomic_DNA"/>
</dbReference>
<dbReference type="GO" id="GO:0016831">
    <property type="term" value="F:carboxy-lyase activity"/>
    <property type="evidence" value="ECO:0007669"/>
    <property type="project" value="UniProtKB-KW"/>
</dbReference>
<comment type="similarity">
    <text evidence="2 7">Belongs to the group II decarboxylase family.</text>
</comment>
<evidence type="ECO:0000313" key="9">
    <source>
        <dbReference type="Proteomes" id="UP000237718"/>
    </source>
</evidence>
<dbReference type="InterPro" id="IPR015422">
    <property type="entry name" value="PyrdxlP-dep_Trfase_small"/>
</dbReference>
<dbReference type="SUPFAM" id="SSF53383">
    <property type="entry name" value="PLP-dependent transferases"/>
    <property type="match status" value="1"/>
</dbReference>
<gene>
    <name evidence="8" type="ORF">CLV89_10383</name>
</gene>
<comment type="cofactor">
    <cofactor evidence="1 6 7">
        <name>pyridoxal 5'-phosphate</name>
        <dbReference type="ChEBI" id="CHEBI:597326"/>
    </cofactor>
</comment>
<sequence length="471" mass="50324">MGKNGILDPDDWGAFRVEARRMLDAAISQMQVARDRPWQPVPEDLEARYAIGQADQGDLVARLVEEVLPHHGGNIHPRFWGWVQGTGLASDLIAGMAAAAVNANCGGRDHGANQMERAVIDWTRQAMGFAEGASGVFTSGTSQATVLAFQAARVRAVPDLRQSGQGDRRLTAYAGAGVHNATLKALELLGIGSQNLRRVPLRDGPMDPQALRAMLAEDRAAGAMPFLNVGTAGSVDLGLFDDLNALADLAVAEGLWLHVDGAFGAWTRLAEPPWRGLSDGIERADSLALDFHKWMYVGYDCGLVLMRDAAAHRAAFAARPSYLAGAEAGLAGGEPWFCDYGIDLSRGNRAIKVWCALEMFGAAAFAAAITDNCRQAAQMGAQVEARDGFALMHPVVSNICVFTAAAEETPERQSQINTQIAMALQLTGSAVFSTTDVAGTTCLRAAITNHRTRDEDITAALDAVQEMRLRV</sequence>
<evidence type="ECO:0000256" key="1">
    <source>
        <dbReference type="ARBA" id="ARBA00001933"/>
    </source>
</evidence>
<dbReference type="PANTHER" id="PTHR11999">
    <property type="entry name" value="GROUP II PYRIDOXAL-5-PHOSPHATE DECARBOXYLASE"/>
    <property type="match status" value="1"/>
</dbReference>
<dbReference type="AlphaFoldDB" id="A0A2T1AJP1"/>
<feature type="modified residue" description="N6-(pyridoxal phosphate)lysine" evidence="6">
    <location>
        <position position="293"/>
    </location>
</feature>
<evidence type="ECO:0000256" key="6">
    <source>
        <dbReference type="PIRSR" id="PIRSR602129-50"/>
    </source>
</evidence>
<evidence type="ECO:0000256" key="2">
    <source>
        <dbReference type="ARBA" id="ARBA00009533"/>
    </source>
</evidence>
<proteinExistence type="inferred from homology"/>
<keyword evidence="4 6" id="KW-0663">Pyridoxal phosphate</keyword>
<accession>A0A2T1AJP1</accession>
<keyword evidence="5 7" id="KW-0456">Lyase</keyword>
<name>A0A2T1AJP1_TRISK</name>
<dbReference type="Gene3D" id="3.90.1150.10">
    <property type="entry name" value="Aspartate Aminotransferase, domain 1"/>
    <property type="match status" value="1"/>
</dbReference>
<dbReference type="GO" id="GO:0030170">
    <property type="term" value="F:pyridoxal phosphate binding"/>
    <property type="evidence" value="ECO:0007669"/>
    <property type="project" value="InterPro"/>
</dbReference>
<evidence type="ECO:0000256" key="7">
    <source>
        <dbReference type="RuleBase" id="RU000382"/>
    </source>
</evidence>
<dbReference type="InterPro" id="IPR021115">
    <property type="entry name" value="Pyridoxal-P_BS"/>
</dbReference>
<keyword evidence="3" id="KW-0210">Decarboxylase</keyword>
<evidence type="ECO:0000256" key="4">
    <source>
        <dbReference type="ARBA" id="ARBA00022898"/>
    </source>
</evidence>
<dbReference type="RefSeq" id="WP_106162811.1">
    <property type="nucleotide sequence ID" value="NZ_PVUF01000003.1"/>
</dbReference>
<dbReference type="InterPro" id="IPR015421">
    <property type="entry name" value="PyrdxlP-dep_Trfase_major"/>
</dbReference>
<dbReference type="InterPro" id="IPR015424">
    <property type="entry name" value="PyrdxlP-dep_Trfase"/>
</dbReference>
<evidence type="ECO:0000256" key="5">
    <source>
        <dbReference type="ARBA" id="ARBA00023239"/>
    </source>
</evidence>
<dbReference type="OrthoDB" id="9803665at2"/>
<dbReference type="InterPro" id="IPR010977">
    <property type="entry name" value="Aromatic_deC"/>
</dbReference>
<dbReference type="PROSITE" id="PS00392">
    <property type="entry name" value="DDC_GAD_HDC_YDC"/>
    <property type="match status" value="1"/>
</dbReference>
<comment type="caution">
    <text evidence="8">The sequence shown here is derived from an EMBL/GenBank/DDBJ whole genome shotgun (WGS) entry which is preliminary data.</text>
</comment>
<dbReference type="Pfam" id="PF00282">
    <property type="entry name" value="Pyridoxal_deC"/>
    <property type="match status" value="1"/>
</dbReference>
<dbReference type="GO" id="GO:0019752">
    <property type="term" value="P:carboxylic acid metabolic process"/>
    <property type="evidence" value="ECO:0007669"/>
    <property type="project" value="InterPro"/>
</dbReference>
<protein>
    <submittedName>
        <fullName evidence="8">Glutamate/tyrosine decarboxylase-like PLP-dependent enzyme</fullName>
    </submittedName>
</protein>
<evidence type="ECO:0000256" key="3">
    <source>
        <dbReference type="ARBA" id="ARBA00022793"/>
    </source>
</evidence>
<evidence type="ECO:0000313" key="8">
    <source>
        <dbReference type="EMBL" id="PRZ48772.1"/>
    </source>
</evidence>
<dbReference type="Gene3D" id="3.40.640.10">
    <property type="entry name" value="Type I PLP-dependent aspartate aminotransferase-like (Major domain)"/>
    <property type="match status" value="1"/>
</dbReference>
<dbReference type="PANTHER" id="PTHR11999:SF70">
    <property type="entry name" value="MIP05841P"/>
    <property type="match status" value="1"/>
</dbReference>
<dbReference type="Proteomes" id="UP000237718">
    <property type="component" value="Unassembled WGS sequence"/>
</dbReference>
<organism evidence="8 9">
    <name type="scientific">Tritonibacter scottomollicae</name>
    <name type="common">Epibacterium scottomollicae</name>
    <dbReference type="NCBI Taxonomy" id="483013"/>
    <lineage>
        <taxon>Bacteria</taxon>
        <taxon>Pseudomonadati</taxon>
        <taxon>Pseudomonadota</taxon>
        <taxon>Alphaproteobacteria</taxon>
        <taxon>Rhodobacterales</taxon>
        <taxon>Paracoccaceae</taxon>
        <taxon>Tritonibacter</taxon>
    </lineage>
</organism>
<dbReference type="InterPro" id="IPR002129">
    <property type="entry name" value="PyrdxlP-dep_de-COase"/>
</dbReference>